<sequence length="289" mass="33227">MAKKKTEEKLKNKNQNKKKVLLTKKSLHGAIKGLLNDIKRDTTVRKSTSHDLLNPTSFKNKKRSHVTSNNSTTTTSTTISNGDKIIKRKTKINDSQLEYLEKNGIIYIKSKENRFIPKLTDDELMVRHKKADETMRDVWNKIIEKYENVVDQGDVLNLQTGEIIEDHGHLKGDNTRLPLVDRITTSYKTSIMDILYKEEEEKEEKEEKERKQIRKKDKLIPNNKESLVAGLSDKKTKCQQASAKSLWDPSDNDNDNYEDVANSDDIEINIKENRLPDPSLSTKCVGTDN</sequence>
<protein>
    <submittedName>
        <fullName evidence="2">Uncharacterized protein</fullName>
    </submittedName>
</protein>
<gene>
    <name evidence="2" type="ORF">RI543_002484</name>
</gene>
<proteinExistence type="predicted"/>
<dbReference type="InterPro" id="IPR018465">
    <property type="entry name" value="Scm3/HJURP"/>
</dbReference>
<organism evidence="2 3">
    <name type="scientific">Arxiozyma heterogenica</name>
    <dbReference type="NCBI Taxonomy" id="278026"/>
    <lineage>
        <taxon>Eukaryota</taxon>
        <taxon>Fungi</taxon>
        <taxon>Dikarya</taxon>
        <taxon>Ascomycota</taxon>
        <taxon>Saccharomycotina</taxon>
        <taxon>Saccharomycetes</taxon>
        <taxon>Saccharomycetales</taxon>
        <taxon>Saccharomycetaceae</taxon>
        <taxon>Arxiozyma</taxon>
    </lineage>
</organism>
<dbReference type="GO" id="GO:0042393">
    <property type="term" value="F:histone binding"/>
    <property type="evidence" value="ECO:0007669"/>
    <property type="project" value="InterPro"/>
</dbReference>
<dbReference type="Proteomes" id="UP001306508">
    <property type="component" value="Unassembled WGS sequence"/>
</dbReference>
<comment type="caution">
    <text evidence="2">The sequence shown here is derived from an EMBL/GenBank/DDBJ whole genome shotgun (WGS) entry which is preliminary data.</text>
</comment>
<accession>A0AAN7WHJ1</accession>
<keyword evidence="3" id="KW-1185">Reference proteome</keyword>
<dbReference type="GO" id="GO:0005634">
    <property type="term" value="C:nucleus"/>
    <property type="evidence" value="ECO:0007669"/>
    <property type="project" value="InterPro"/>
</dbReference>
<name>A0AAN7WHJ1_9SACH</name>
<dbReference type="AlphaFoldDB" id="A0AAN7WHJ1"/>
<feature type="compositionally biased region" description="Acidic residues" evidence="1">
    <location>
        <begin position="250"/>
        <end position="267"/>
    </location>
</feature>
<feature type="compositionally biased region" description="Basic and acidic residues" evidence="1">
    <location>
        <begin position="200"/>
        <end position="210"/>
    </location>
</feature>
<dbReference type="EMBL" id="JAWIZZ010000045">
    <property type="protein sequence ID" value="KAK5779945.1"/>
    <property type="molecule type" value="Genomic_DNA"/>
</dbReference>
<dbReference type="Gene3D" id="6.10.250.2010">
    <property type="match status" value="1"/>
</dbReference>
<feature type="compositionally biased region" description="Polar residues" evidence="1">
    <location>
        <begin position="279"/>
        <end position="289"/>
    </location>
</feature>
<feature type="compositionally biased region" description="Low complexity" evidence="1">
    <location>
        <begin position="67"/>
        <end position="79"/>
    </location>
</feature>
<feature type="region of interest" description="Disordered" evidence="1">
    <location>
        <begin position="45"/>
        <end position="79"/>
    </location>
</feature>
<reference evidence="3" key="1">
    <citation type="submission" date="2023-07" db="EMBL/GenBank/DDBJ databases">
        <title>A draft genome of Kazachstania heterogenica Y-27499.</title>
        <authorList>
            <person name="Donic C."/>
            <person name="Kralova J.S."/>
            <person name="Fidel L."/>
            <person name="Ben-Dor S."/>
            <person name="Jung S."/>
        </authorList>
    </citation>
    <scope>NUCLEOTIDE SEQUENCE [LARGE SCALE GENOMIC DNA]</scope>
    <source>
        <strain evidence="3">Y27499</strain>
    </source>
</reference>
<evidence type="ECO:0000313" key="2">
    <source>
        <dbReference type="EMBL" id="KAK5779945.1"/>
    </source>
</evidence>
<evidence type="ECO:0000313" key="3">
    <source>
        <dbReference type="Proteomes" id="UP001306508"/>
    </source>
</evidence>
<feature type="region of interest" description="Disordered" evidence="1">
    <location>
        <begin position="200"/>
        <end position="289"/>
    </location>
</feature>
<dbReference type="Pfam" id="PF10384">
    <property type="entry name" value="Scm3"/>
    <property type="match status" value="1"/>
</dbReference>
<evidence type="ECO:0000256" key="1">
    <source>
        <dbReference type="SAM" id="MobiDB-lite"/>
    </source>
</evidence>